<evidence type="ECO:0000256" key="1">
    <source>
        <dbReference type="SAM" id="Phobius"/>
    </source>
</evidence>
<keyword evidence="1" id="KW-0812">Transmembrane</keyword>
<accession>A0A249RWF8</accession>
<sequence length="62" mass="7662">MPQMMPLLWLFTLIFLSILMLILTSFMYFFATPSPNSFKNLTNNKIFHNYKFNKNFSWNWMW</sequence>
<geneLocation type="mitochondrion" evidence="2"/>
<proteinExistence type="predicted"/>
<keyword evidence="1" id="KW-0472">Membrane</keyword>
<gene>
    <name evidence="2" type="primary">ATP8</name>
</gene>
<protein>
    <submittedName>
        <fullName evidence="2">ATP synthase F0 subunit 8</fullName>
    </submittedName>
</protein>
<keyword evidence="2" id="KW-0496">Mitochondrion</keyword>
<dbReference type="EMBL" id="KY950643">
    <property type="protein sequence ID" value="ASY95851.1"/>
    <property type="molecule type" value="Genomic_DNA"/>
</dbReference>
<feature type="transmembrane region" description="Helical" evidence="1">
    <location>
        <begin position="7"/>
        <end position="31"/>
    </location>
</feature>
<reference evidence="2" key="1">
    <citation type="submission" date="2017-04" db="EMBL/GenBank/DDBJ databases">
        <title>Atta opaciceps mitochondrion genome.</title>
        <authorList>
            <person name="Almeida C.S."/>
        </authorList>
    </citation>
    <scope>NUCLEOTIDE SEQUENCE</scope>
</reference>
<organism evidence="2">
    <name type="scientific">Atta opaciceps</name>
    <dbReference type="NCBI Taxonomy" id="592322"/>
    <lineage>
        <taxon>Eukaryota</taxon>
        <taxon>Metazoa</taxon>
        <taxon>Ecdysozoa</taxon>
        <taxon>Arthropoda</taxon>
        <taxon>Hexapoda</taxon>
        <taxon>Insecta</taxon>
        <taxon>Pterygota</taxon>
        <taxon>Neoptera</taxon>
        <taxon>Endopterygota</taxon>
        <taxon>Hymenoptera</taxon>
        <taxon>Apocrita</taxon>
        <taxon>Aculeata</taxon>
        <taxon>Formicoidea</taxon>
        <taxon>Formicidae</taxon>
        <taxon>Myrmicinae</taxon>
        <taxon>Atta</taxon>
    </lineage>
</organism>
<evidence type="ECO:0000313" key="2">
    <source>
        <dbReference type="EMBL" id="ASY95851.1"/>
    </source>
</evidence>
<keyword evidence="1" id="KW-1133">Transmembrane helix</keyword>
<dbReference type="AlphaFoldDB" id="A0A249RWF8"/>
<name>A0A249RWF8_9HYME</name>